<reference evidence="1 2" key="1">
    <citation type="journal article" date="2022" name="Hortic Res">
        <title>A haplotype resolved chromosomal level avocado genome allows analysis of novel avocado genes.</title>
        <authorList>
            <person name="Nath O."/>
            <person name="Fletcher S.J."/>
            <person name="Hayward A."/>
            <person name="Shaw L.M."/>
            <person name="Masouleh A.K."/>
            <person name="Furtado A."/>
            <person name="Henry R.J."/>
            <person name="Mitter N."/>
        </authorList>
    </citation>
    <scope>NUCLEOTIDE SEQUENCE [LARGE SCALE GENOMIC DNA]</scope>
    <source>
        <strain evidence="2">cv. Hass</strain>
    </source>
</reference>
<organism evidence="1 2">
    <name type="scientific">Persea americana</name>
    <name type="common">Avocado</name>
    <dbReference type="NCBI Taxonomy" id="3435"/>
    <lineage>
        <taxon>Eukaryota</taxon>
        <taxon>Viridiplantae</taxon>
        <taxon>Streptophyta</taxon>
        <taxon>Embryophyta</taxon>
        <taxon>Tracheophyta</taxon>
        <taxon>Spermatophyta</taxon>
        <taxon>Magnoliopsida</taxon>
        <taxon>Magnoliidae</taxon>
        <taxon>Laurales</taxon>
        <taxon>Lauraceae</taxon>
        <taxon>Persea</taxon>
    </lineage>
</organism>
<comment type="caution">
    <text evidence="1">The sequence shown here is derived from an EMBL/GenBank/DDBJ whole genome shotgun (WGS) entry which is preliminary data.</text>
</comment>
<proteinExistence type="predicted"/>
<evidence type="ECO:0000313" key="2">
    <source>
        <dbReference type="Proteomes" id="UP001234297"/>
    </source>
</evidence>
<protein>
    <submittedName>
        <fullName evidence="1">Uncharacterized protein</fullName>
    </submittedName>
</protein>
<evidence type="ECO:0000313" key="1">
    <source>
        <dbReference type="EMBL" id="KAJ8622363.1"/>
    </source>
</evidence>
<dbReference type="Proteomes" id="UP001234297">
    <property type="component" value="Chromosome 10"/>
</dbReference>
<dbReference type="EMBL" id="CM056818">
    <property type="protein sequence ID" value="KAJ8622363.1"/>
    <property type="molecule type" value="Genomic_DNA"/>
</dbReference>
<keyword evidence="2" id="KW-1185">Reference proteome</keyword>
<gene>
    <name evidence="1" type="ORF">MRB53_030892</name>
</gene>
<accession>A0ACC2KN45</accession>
<name>A0ACC2KN45_PERAE</name>
<sequence>MHGTSKFNTTAITRSKHNSSAQYNDKLLALWAHFLLLHLGGPDTITAFAMEDNELWPRHLIILLFEVASATYVFILSIPNNPLLAPNLLMFLAGIIKYSERNYALYLEAWKGSGTAFLRSLVTPPIVKPGKECGVMVDVTIYANKNLEDTPTEDSIKASHDDLVYKMRKAHRLFDMFKGMIVERTFSYHELKESRTTFLKMSGHGQDAFQVVEFELNFLHEVLFTKAVVLHNLFGYVLRAICSCSIMAAFMSFFLSRMHKVGFSKVDLAITYTLLGGAICLDAFALVMLVLSDWTIVKLKSWSFCETISKLILRVPPQKRWSASVGQNNLINHCIPADPTYLRRIMDRPTLFGKVDEMLCI</sequence>